<dbReference type="KEGG" id="pamo:BAR1_04385"/>
<organism evidence="1 2">
    <name type="scientific">Profundibacter amoris</name>
    <dbReference type="NCBI Taxonomy" id="2171755"/>
    <lineage>
        <taxon>Bacteria</taxon>
        <taxon>Pseudomonadati</taxon>
        <taxon>Pseudomonadota</taxon>
        <taxon>Alphaproteobacteria</taxon>
        <taxon>Rhodobacterales</taxon>
        <taxon>Paracoccaceae</taxon>
        <taxon>Profundibacter</taxon>
    </lineage>
</organism>
<dbReference type="OrthoDB" id="7816979at2"/>
<name>A0A347UEG0_9RHOB</name>
<dbReference type="AlphaFoldDB" id="A0A347UEG0"/>
<gene>
    <name evidence="1" type="ORF">BAR1_04385</name>
</gene>
<evidence type="ECO:0000313" key="2">
    <source>
        <dbReference type="Proteomes" id="UP000261704"/>
    </source>
</evidence>
<protein>
    <recommendedName>
        <fullName evidence="3">Sulfotransferase domain-containing protein</fullName>
    </recommendedName>
</protein>
<keyword evidence="2" id="KW-1185">Reference proteome</keyword>
<reference evidence="1 2" key="1">
    <citation type="submission" date="2018-09" db="EMBL/GenBank/DDBJ databases">
        <title>Profundibacter amoris BAR1 gen. nov., sp. nov., a new member of the Roseobacter clade isolated at Lokis Castle Vent Field on the Arctic Mid-Oceanic Ridge.</title>
        <authorList>
            <person name="Le Moine Bauer S."/>
            <person name="Sjoeberg A.G."/>
            <person name="L'Haridon S."/>
            <person name="Stokke R."/>
            <person name="Roalkvam I."/>
            <person name="Steen I.H."/>
            <person name="Dahle H."/>
        </authorList>
    </citation>
    <scope>NUCLEOTIDE SEQUENCE [LARGE SCALE GENOMIC DNA]</scope>
    <source>
        <strain evidence="1 2">BAR1</strain>
    </source>
</reference>
<dbReference type="Proteomes" id="UP000261704">
    <property type="component" value="Chromosome"/>
</dbReference>
<accession>A0A347UEG0</accession>
<sequence length="271" mass="30336">MLKNRERLNPQGIIIPGPSRYRRLIRQTLGALNGATPSADEQQALLTQITDEHVVKRLVLSAADFMAFVPWVFRHQTLYGKAPEVTAALGKLFDGASIEFHLSIRNPATFIPAVFGNTTGLTLNKFLYGTDPYSIKWSELINKISIANPGARVVVWRNEDCPLIWSRVMRNLTGTAEAISLQGEEDILSGQMTEEGLKLYLNYLVANPPRTGRHKQRIINTFLDKFALPKDDPADEIPDGWTPAMVAELTDLYEQDLDRISRIPAVKLITP</sequence>
<evidence type="ECO:0008006" key="3">
    <source>
        <dbReference type="Google" id="ProtNLM"/>
    </source>
</evidence>
<dbReference type="EMBL" id="CP032125">
    <property type="protein sequence ID" value="AXX97238.1"/>
    <property type="molecule type" value="Genomic_DNA"/>
</dbReference>
<evidence type="ECO:0000313" key="1">
    <source>
        <dbReference type="EMBL" id="AXX97238.1"/>
    </source>
</evidence>
<proteinExistence type="predicted"/>